<keyword evidence="1" id="KW-1133">Transmembrane helix</keyword>
<feature type="transmembrane region" description="Helical" evidence="1">
    <location>
        <begin position="266"/>
        <end position="288"/>
    </location>
</feature>
<evidence type="ECO:0000313" key="3">
    <source>
        <dbReference type="Proteomes" id="UP001529245"/>
    </source>
</evidence>
<comment type="caution">
    <text evidence="2">The sequence shown here is derived from an EMBL/GenBank/DDBJ whole genome shotgun (WGS) entry which is preliminary data.</text>
</comment>
<dbReference type="EMBL" id="JASGCB010000015">
    <property type="protein sequence ID" value="MDI9260484.1"/>
    <property type="molecule type" value="Genomic_DNA"/>
</dbReference>
<organism evidence="2 3">
    <name type="scientific">Alicyclobacillus sendaiensis PA2</name>
    <dbReference type="NCBI Taxonomy" id="3029425"/>
    <lineage>
        <taxon>Bacteria</taxon>
        <taxon>Bacillati</taxon>
        <taxon>Bacillota</taxon>
        <taxon>Bacilli</taxon>
        <taxon>Bacillales</taxon>
        <taxon>Alicyclobacillaceae</taxon>
        <taxon>Alicyclobacillus</taxon>
    </lineage>
</organism>
<protein>
    <submittedName>
        <fullName evidence="2">Multidrug resistance efflux transporter family protein</fullName>
    </submittedName>
</protein>
<proteinExistence type="predicted"/>
<accession>A0ABT6XZG9</accession>
<feature type="transmembrane region" description="Helical" evidence="1">
    <location>
        <begin position="294"/>
        <end position="317"/>
    </location>
</feature>
<feature type="transmembrane region" description="Helical" evidence="1">
    <location>
        <begin position="165"/>
        <end position="183"/>
    </location>
</feature>
<feature type="transmembrane region" description="Helical" evidence="1">
    <location>
        <begin position="234"/>
        <end position="254"/>
    </location>
</feature>
<reference evidence="2 3" key="1">
    <citation type="submission" date="2023-04" db="EMBL/GenBank/DDBJ databases">
        <title>A. sendaiensis sub sp. chiapanensis a novel subspecie with specific adaptation in bacterial cell wall isolated from an active volcano.</title>
        <authorList>
            <person name="Alvarez Gutierrez P.E."/>
            <person name="Ortiz Cortes L.Y."/>
        </authorList>
    </citation>
    <scope>NUCLEOTIDE SEQUENCE [LARGE SCALE GENOMIC DNA]</scope>
    <source>
        <strain evidence="2 3">PA2</strain>
    </source>
</reference>
<dbReference type="InterPro" id="IPR032713">
    <property type="entry name" value="EmrE"/>
</dbReference>
<feature type="transmembrane region" description="Helical" evidence="1">
    <location>
        <begin position="204"/>
        <end position="228"/>
    </location>
</feature>
<evidence type="ECO:0000256" key="1">
    <source>
        <dbReference type="SAM" id="Phobius"/>
    </source>
</evidence>
<gene>
    <name evidence="2" type="ORF">QID03_09815</name>
</gene>
<keyword evidence="1" id="KW-0812">Transmembrane</keyword>
<sequence>MTWLAAFRAARWRPLILGLMASLFFAVTFVANEVVSRTGGSWAWNAPLRYFLTLPVLFAYVAWKGRVGALFQSFRRDFWRWTAYGTVGFGLFYAPLCLANAYGPAWLVAGVWQVTIVCGVVLTPWLSAPGPDGRRARIPARELVTSLGIVAGAMLMEMADASQMSWRRAALCAVSLLVAATAYPAGNRLAMRAYAGAFDPLERMLGMTLGSLPFWIAWSSASTALVGWPTLRQIFGALLVAVCSGVIATALFFRATDMARQSPSELAAVEATQAGEVVFALVLEFAVIPGDRVGWLGAVGLATVVVGLLVHGLAMAARPVSSEGGE</sequence>
<feature type="transmembrane region" description="Helical" evidence="1">
    <location>
        <begin position="47"/>
        <end position="63"/>
    </location>
</feature>
<evidence type="ECO:0000313" key="2">
    <source>
        <dbReference type="EMBL" id="MDI9260484.1"/>
    </source>
</evidence>
<keyword evidence="3" id="KW-1185">Reference proteome</keyword>
<feature type="transmembrane region" description="Helical" evidence="1">
    <location>
        <begin position="83"/>
        <end position="103"/>
    </location>
</feature>
<keyword evidence="1" id="KW-0472">Membrane</keyword>
<name>A0ABT6XZG9_ALISE</name>
<dbReference type="Proteomes" id="UP001529245">
    <property type="component" value="Unassembled WGS sequence"/>
</dbReference>
<feature type="transmembrane region" description="Helical" evidence="1">
    <location>
        <begin position="109"/>
        <end position="128"/>
    </location>
</feature>
<dbReference type="Pfam" id="PF13536">
    <property type="entry name" value="EmrE"/>
    <property type="match status" value="1"/>
</dbReference>
<dbReference type="RefSeq" id="WP_283203946.1">
    <property type="nucleotide sequence ID" value="NZ_JASGCB010000015.1"/>
</dbReference>